<gene>
    <name evidence="1" type="ORF">SCCGRSA3_02611</name>
</gene>
<name>A0A087RQF9_9ARCH</name>
<evidence type="ECO:0000313" key="1">
    <source>
        <dbReference type="EMBL" id="KFM15713.1"/>
    </source>
</evidence>
<proteinExistence type="predicted"/>
<accession>A0A087RQF9</accession>
<dbReference type="Proteomes" id="UP000029383">
    <property type="component" value="Unassembled WGS sequence"/>
</dbReference>
<comment type="caution">
    <text evidence="1">The sequence shown here is derived from an EMBL/GenBank/DDBJ whole genome shotgun (WGS) entry which is preliminary data.</text>
</comment>
<keyword evidence="2" id="KW-1185">Reference proteome</keyword>
<reference evidence="1 2" key="1">
    <citation type="submission" date="2014-06" db="EMBL/GenBank/DDBJ databases">
        <authorList>
            <person name="Ngugi D.K."/>
            <person name="Blom J."/>
            <person name="Alam I."/>
            <person name="Rashid M."/>
            <person name="Baalawi W."/>
            <person name="Zhang G."/>
            <person name="Hikmawan T."/>
            <person name="Guan Y."/>
            <person name="Antunes A."/>
            <person name="Siam R."/>
            <person name="El-Dorry H."/>
            <person name="Bajic V."/>
            <person name="Stingl U."/>
        </authorList>
    </citation>
    <scope>NUCLEOTIDE SEQUENCE [LARGE SCALE GENOMIC DNA]</scope>
    <source>
        <strain evidence="1">SCGC RSA3</strain>
    </source>
</reference>
<evidence type="ECO:0000313" key="2">
    <source>
        <dbReference type="Proteomes" id="UP000029383"/>
    </source>
</evidence>
<protein>
    <submittedName>
        <fullName evidence="1">Uncharacterized protein</fullName>
    </submittedName>
</protein>
<dbReference type="EMBL" id="JOTD01000099">
    <property type="protein sequence ID" value="KFM15713.1"/>
    <property type="molecule type" value="Genomic_DNA"/>
</dbReference>
<organism evidence="1 2">
    <name type="scientific">Marine Group I thaumarchaeote SCGC RSA3</name>
    <dbReference type="NCBI Taxonomy" id="1503183"/>
    <lineage>
        <taxon>Archaea</taxon>
        <taxon>Nitrososphaerota</taxon>
        <taxon>Marine Group I</taxon>
    </lineage>
</organism>
<dbReference type="AlphaFoldDB" id="A0A087RQF9"/>
<sequence length="343" mass="37042">MNKTSLLKLVVVFSVSFSLTLSPAYAESLKTFAINSGGGTPTSSSFSLQASAIGDAAAGSISSASFKLDAGYAAQTIIIPAPIVTLSGGGGGGDKTPPSFTTTFSESDYPLRIAGIDYSLVSVDDIPTHTIETGQPIQVQVTVYENSGSKRVQHADMYVNQKGERILNDLTETVVTYDSGNLGLVDPFGLVSSVNAHSSILGIKTTFVFDVIFEKEIETSDILFRIWDMDRNAVYLHVPDVLQVITAEPSSDMIEIPSTDDFVEVPDVILDAEPIFSWGQFNEWAGYSSSSISDDKFLNHLEIEGDSIPKWFKNNNAKWVKDGLISQDVFVDALNNLSERGLL</sequence>